<evidence type="ECO:0000256" key="1">
    <source>
        <dbReference type="SAM" id="SignalP"/>
    </source>
</evidence>
<sequence>MKFFYLSLVASLFCGHIAAFPAQGAGVHNLHRSTETCGDPSVATTFFEGFKPSVDSHALDTMDNFITLEAGADVWNIDGPSFRAWISASQANTTPLYWLYNSKTHDYGLPHFSNGGPSHSQWI</sequence>
<proteinExistence type="predicted"/>
<name>A0A9P5N9W7_GYMJU</name>
<feature type="chain" id="PRO_5040337732" evidence="1">
    <location>
        <begin position="20"/>
        <end position="123"/>
    </location>
</feature>
<feature type="signal peptide" evidence="1">
    <location>
        <begin position="1"/>
        <end position="19"/>
    </location>
</feature>
<gene>
    <name evidence="2" type="ORF">CPB84DRAFT_1853966</name>
</gene>
<keyword evidence="3" id="KW-1185">Reference proteome</keyword>
<dbReference type="EMBL" id="JADNYJ010000233">
    <property type="protein sequence ID" value="KAF8873598.1"/>
    <property type="molecule type" value="Genomic_DNA"/>
</dbReference>
<evidence type="ECO:0000313" key="2">
    <source>
        <dbReference type="EMBL" id="KAF8873598.1"/>
    </source>
</evidence>
<reference evidence="2" key="1">
    <citation type="submission" date="2020-11" db="EMBL/GenBank/DDBJ databases">
        <authorList>
            <consortium name="DOE Joint Genome Institute"/>
            <person name="Ahrendt S."/>
            <person name="Riley R."/>
            <person name="Andreopoulos W."/>
            <person name="LaButti K."/>
            <person name="Pangilinan J."/>
            <person name="Ruiz-duenas F.J."/>
            <person name="Barrasa J.M."/>
            <person name="Sanchez-Garcia M."/>
            <person name="Camarero S."/>
            <person name="Miyauchi S."/>
            <person name="Serrano A."/>
            <person name="Linde D."/>
            <person name="Babiker R."/>
            <person name="Drula E."/>
            <person name="Ayuso-Fernandez I."/>
            <person name="Pacheco R."/>
            <person name="Padilla G."/>
            <person name="Ferreira P."/>
            <person name="Barriuso J."/>
            <person name="Kellner H."/>
            <person name="Castanera R."/>
            <person name="Alfaro M."/>
            <person name="Ramirez L."/>
            <person name="Pisabarro A.G."/>
            <person name="Kuo A."/>
            <person name="Tritt A."/>
            <person name="Lipzen A."/>
            <person name="He G."/>
            <person name="Yan M."/>
            <person name="Ng V."/>
            <person name="Cullen D."/>
            <person name="Martin F."/>
            <person name="Rosso M.-N."/>
            <person name="Henrissat B."/>
            <person name="Hibbett D."/>
            <person name="Martinez A.T."/>
            <person name="Grigoriev I.V."/>
        </authorList>
    </citation>
    <scope>NUCLEOTIDE SEQUENCE</scope>
    <source>
        <strain evidence="2">AH 44721</strain>
    </source>
</reference>
<organism evidence="2 3">
    <name type="scientific">Gymnopilus junonius</name>
    <name type="common">Spectacular rustgill mushroom</name>
    <name type="synonym">Gymnopilus spectabilis subsp. junonius</name>
    <dbReference type="NCBI Taxonomy" id="109634"/>
    <lineage>
        <taxon>Eukaryota</taxon>
        <taxon>Fungi</taxon>
        <taxon>Dikarya</taxon>
        <taxon>Basidiomycota</taxon>
        <taxon>Agaricomycotina</taxon>
        <taxon>Agaricomycetes</taxon>
        <taxon>Agaricomycetidae</taxon>
        <taxon>Agaricales</taxon>
        <taxon>Agaricineae</taxon>
        <taxon>Hymenogastraceae</taxon>
        <taxon>Gymnopilus</taxon>
    </lineage>
</organism>
<protein>
    <submittedName>
        <fullName evidence="2">Uncharacterized protein</fullName>
    </submittedName>
</protein>
<evidence type="ECO:0000313" key="3">
    <source>
        <dbReference type="Proteomes" id="UP000724874"/>
    </source>
</evidence>
<accession>A0A9P5N9W7</accession>
<comment type="caution">
    <text evidence="2">The sequence shown here is derived from an EMBL/GenBank/DDBJ whole genome shotgun (WGS) entry which is preliminary data.</text>
</comment>
<dbReference type="Proteomes" id="UP000724874">
    <property type="component" value="Unassembled WGS sequence"/>
</dbReference>
<keyword evidence="1" id="KW-0732">Signal</keyword>
<dbReference type="AlphaFoldDB" id="A0A9P5N9W7"/>